<evidence type="ECO:0000313" key="2">
    <source>
        <dbReference type="Proteomes" id="UP000042527"/>
    </source>
</evidence>
<protein>
    <submittedName>
        <fullName evidence="1">Uncharacterized protein</fullName>
    </submittedName>
</protein>
<dbReference type="Proteomes" id="UP000042527">
    <property type="component" value="Unassembled WGS sequence"/>
</dbReference>
<accession>A0A0B7GV87</accession>
<dbReference type="AlphaFoldDB" id="A0A0B7GV87"/>
<reference evidence="2" key="1">
    <citation type="submission" date="2015-01" db="EMBL/GenBank/DDBJ databases">
        <authorList>
            <person name="Manzoor Shahid"/>
            <person name="Zubair Saima"/>
        </authorList>
    </citation>
    <scope>NUCLEOTIDE SEQUENCE [LARGE SCALE GENOMIC DNA]</scope>
    <source>
        <strain evidence="2">V1</strain>
    </source>
</reference>
<organism evidence="1 2">
    <name type="scientific">Treponema phagedenis</name>
    <dbReference type="NCBI Taxonomy" id="162"/>
    <lineage>
        <taxon>Bacteria</taxon>
        <taxon>Pseudomonadati</taxon>
        <taxon>Spirochaetota</taxon>
        <taxon>Spirochaetia</taxon>
        <taxon>Spirochaetales</taxon>
        <taxon>Treponemataceae</taxon>
        <taxon>Treponema</taxon>
    </lineage>
</organism>
<gene>
    <name evidence="1" type="ORF">TPHV1_40077</name>
</gene>
<evidence type="ECO:0000313" key="1">
    <source>
        <dbReference type="EMBL" id="CEM62574.1"/>
    </source>
</evidence>
<keyword evidence="2" id="KW-1185">Reference proteome</keyword>
<name>A0A0B7GV87_TREPH</name>
<proteinExistence type="predicted"/>
<sequence length="43" mass="4422">MEALAAGELQAVGSSAPKIKNYLNYGKGIYQAVDILAGLALAK</sequence>
<dbReference type="EMBL" id="CDNC01000034">
    <property type="protein sequence ID" value="CEM62574.1"/>
    <property type="molecule type" value="Genomic_DNA"/>
</dbReference>